<evidence type="ECO:0000259" key="2">
    <source>
        <dbReference type="Pfam" id="PF01557"/>
    </source>
</evidence>
<keyword evidence="3" id="KW-0378">Hydrolase</keyword>
<dbReference type="SUPFAM" id="SSF56529">
    <property type="entry name" value="FAH"/>
    <property type="match status" value="1"/>
</dbReference>
<name>A0ABQ5UHN2_9HYPH</name>
<feature type="domain" description="Fumarylacetoacetase-like C-terminal" evidence="2">
    <location>
        <begin position="27"/>
        <end position="226"/>
    </location>
</feature>
<keyword evidence="1" id="KW-0479">Metal-binding</keyword>
<gene>
    <name evidence="3" type="ORF">GCM10007913_35310</name>
</gene>
<evidence type="ECO:0000313" key="4">
    <source>
        <dbReference type="Proteomes" id="UP001161406"/>
    </source>
</evidence>
<reference evidence="3" key="2">
    <citation type="submission" date="2023-01" db="EMBL/GenBank/DDBJ databases">
        <title>Draft genome sequence of Devosia yakushimensis strain NBRC 103855.</title>
        <authorList>
            <person name="Sun Q."/>
            <person name="Mori K."/>
        </authorList>
    </citation>
    <scope>NUCLEOTIDE SEQUENCE</scope>
    <source>
        <strain evidence="3">NBRC 103855</strain>
    </source>
</reference>
<organism evidence="3 4">
    <name type="scientific">Devosia yakushimensis</name>
    <dbReference type="NCBI Taxonomy" id="470028"/>
    <lineage>
        <taxon>Bacteria</taxon>
        <taxon>Pseudomonadati</taxon>
        <taxon>Pseudomonadota</taxon>
        <taxon>Alphaproteobacteria</taxon>
        <taxon>Hyphomicrobiales</taxon>
        <taxon>Devosiaceae</taxon>
        <taxon>Devosia</taxon>
    </lineage>
</organism>
<dbReference type="RefSeq" id="WP_370461261.1">
    <property type="nucleotide sequence ID" value="NZ_BSNG01000002.1"/>
</dbReference>
<evidence type="ECO:0000256" key="1">
    <source>
        <dbReference type="ARBA" id="ARBA00022723"/>
    </source>
</evidence>
<keyword evidence="4" id="KW-1185">Reference proteome</keyword>
<protein>
    <submittedName>
        <fullName evidence="3">Fumarylacetoacetate hydrolase</fullName>
    </submittedName>
</protein>
<dbReference type="Gene3D" id="3.90.850.10">
    <property type="entry name" value="Fumarylacetoacetase-like, C-terminal domain"/>
    <property type="match status" value="1"/>
</dbReference>
<sequence>MADFLFEPYAPVSVPIARGGLFAVRRIYCVGRNYAEHIREMGNDVRDPPFFFAKPADAVVVGGASIPYPPQTEDFHHEIELVVAIGKEGADIPVDQALTHVYGYAAGLDMTRRDLQAVAKKAGRPWEMAKAFDHSAPIGTIEPASEIGHPAKGAITLSVNGVVRQKGDLSEQIWSVSEAIAYLSGFVTLKPGDLIMTGTPAGVGAVARGDVLEGAIEGVGSVRTTIA</sequence>
<comment type="caution">
    <text evidence="3">The sequence shown here is derived from an EMBL/GenBank/DDBJ whole genome shotgun (WGS) entry which is preliminary data.</text>
</comment>
<evidence type="ECO:0000313" key="3">
    <source>
        <dbReference type="EMBL" id="GLQ11599.1"/>
    </source>
</evidence>
<dbReference type="PANTHER" id="PTHR11820:SF90">
    <property type="entry name" value="FLUTATHIONE S-TRANSFERASE"/>
    <property type="match status" value="1"/>
</dbReference>
<dbReference type="InterPro" id="IPR036663">
    <property type="entry name" value="Fumarylacetoacetase_C_sf"/>
</dbReference>
<proteinExistence type="predicted"/>
<dbReference type="Proteomes" id="UP001161406">
    <property type="component" value="Unassembled WGS sequence"/>
</dbReference>
<dbReference type="PANTHER" id="PTHR11820">
    <property type="entry name" value="ACYLPYRUVASE"/>
    <property type="match status" value="1"/>
</dbReference>
<dbReference type="EMBL" id="BSNG01000002">
    <property type="protein sequence ID" value="GLQ11599.1"/>
    <property type="molecule type" value="Genomic_DNA"/>
</dbReference>
<dbReference type="InterPro" id="IPR011234">
    <property type="entry name" value="Fumarylacetoacetase-like_C"/>
</dbReference>
<dbReference type="GO" id="GO:0016787">
    <property type="term" value="F:hydrolase activity"/>
    <property type="evidence" value="ECO:0007669"/>
    <property type="project" value="UniProtKB-KW"/>
</dbReference>
<reference evidence="3" key="1">
    <citation type="journal article" date="2014" name="Int. J. Syst. Evol. Microbiol.">
        <title>Complete genome of a new Firmicutes species belonging to the dominant human colonic microbiota ('Ruminococcus bicirculans') reveals two chromosomes and a selective capacity to utilize plant glucans.</title>
        <authorList>
            <consortium name="NISC Comparative Sequencing Program"/>
            <person name="Wegmann U."/>
            <person name="Louis P."/>
            <person name="Goesmann A."/>
            <person name="Henrissat B."/>
            <person name="Duncan S.H."/>
            <person name="Flint H.J."/>
        </authorList>
    </citation>
    <scope>NUCLEOTIDE SEQUENCE</scope>
    <source>
        <strain evidence="3">NBRC 103855</strain>
    </source>
</reference>
<accession>A0ABQ5UHN2</accession>
<dbReference type="Pfam" id="PF01557">
    <property type="entry name" value="FAA_hydrolase"/>
    <property type="match status" value="1"/>
</dbReference>